<proteinExistence type="predicted"/>
<reference evidence="2 3" key="1">
    <citation type="submission" date="2019-07" db="EMBL/GenBank/DDBJ databases">
        <authorList>
            <person name="Park Y.J."/>
            <person name="Jeong S.E."/>
            <person name="Jung H.S."/>
        </authorList>
    </citation>
    <scope>NUCLEOTIDE SEQUENCE [LARGE SCALE GENOMIC DNA]</scope>
    <source>
        <strain evidence="3">P16(2019)</strain>
    </source>
</reference>
<dbReference type="PANTHER" id="PTHR33990:SF1">
    <property type="entry name" value="PROTEIN YJDN"/>
    <property type="match status" value="1"/>
</dbReference>
<feature type="domain" description="PhnB-like" evidence="1">
    <location>
        <begin position="2"/>
        <end position="136"/>
    </location>
</feature>
<name>A0A553ZX87_9BACI</name>
<dbReference type="AlphaFoldDB" id="A0A553ZX87"/>
<dbReference type="SUPFAM" id="SSF54593">
    <property type="entry name" value="Glyoxalase/Bleomycin resistance protein/Dihydroxybiphenyl dioxygenase"/>
    <property type="match status" value="1"/>
</dbReference>
<dbReference type="Pfam" id="PF06983">
    <property type="entry name" value="3-dmu-9_3-mt"/>
    <property type="match status" value="1"/>
</dbReference>
<accession>A0A553ZX87</accession>
<dbReference type="InterPro" id="IPR029068">
    <property type="entry name" value="Glyas_Bleomycin-R_OHBP_Dase"/>
</dbReference>
<dbReference type="RefSeq" id="WP_143849402.1">
    <property type="nucleotide sequence ID" value="NZ_VLXZ01000008.1"/>
</dbReference>
<dbReference type="Proteomes" id="UP000318521">
    <property type="component" value="Unassembled WGS sequence"/>
</dbReference>
<dbReference type="InterPro" id="IPR028973">
    <property type="entry name" value="PhnB-like"/>
</dbReference>
<gene>
    <name evidence="2" type="ORF">FN960_13510</name>
</gene>
<evidence type="ECO:0000313" key="2">
    <source>
        <dbReference type="EMBL" id="TSB46062.1"/>
    </source>
</evidence>
<evidence type="ECO:0000313" key="3">
    <source>
        <dbReference type="Proteomes" id="UP000318521"/>
    </source>
</evidence>
<organism evidence="2 3">
    <name type="scientific">Alkalicoccobacillus porphyridii</name>
    <dbReference type="NCBI Taxonomy" id="2597270"/>
    <lineage>
        <taxon>Bacteria</taxon>
        <taxon>Bacillati</taxon>
        <taxon>Bacillota</taxon>
        <taxon>Bacilli</taxon>
        <taxon>Bacillales</taxon>
        <taxon>Bacillaceae</taxon>
        <taxon>Alkalicoccobacillus</taxon>
    </lineage>
</organism>
<dbReference type="PANTHER" id="PTHR33990">
    <property type="entry name" value="PROTEIN YJDN-RELATED"/>
    <property type="match status" value="1"/>
</dbReference>
<dbReference type="Gene3D" id="3.10.180.10">
    <property type="entry name" value="2,3-Dihydroxybiphenyl 1,2-Dioxygenase, domain 1"/>
    <property type="match status" value="1"/>
</dbReference>
<comment type="caution">
    <text evidence="2">The sequence shown here is derived from an EMBL/GenBank/DDBJ whole genome shotgun (WGS) entry which is preliminary data.</text>
</comment>
<dbReference type="CDD" id="cd06588">
    <property type="entry name" value="PhnB_like"/>
    <property type="match status" value="1"/>
</dbReference>
<dbReference type="EMBL" id="VLXZ01000008">
    <property type="protein sequence ID" value="TSB46062.1"/>
    <property type="molecule type" value="Genomic_DNA"/>
</dbReference>
<dbReference type="OrthoDB" id="9795306at2"/>
<evidence type="ECO:0000259" key="1">
    <source>
        <dbReference type="Pfam" id="PF06983"/>
    </source>
</evidence>
<sequence length="150" mass="16677">MKAIAYLQFNGQAEEALNFYETALHARVKKVNFGVLPPDSSAPLTEDEQNMIMESSVEFEKNIIMISDVLPSMQAVTGEVAQGTNVIISIIDGDPESNKQYFENLSKDGTIIMPISSVPWSSSFGMLIDRFGVMWKFNSDASTFLDRLIN</sequence>
<keyword evidence="3" id="KW-1185">Reference proteome</keyword>
<protein>
    <submittedName>
        <fullName evidence="2">VOC family protein</fullName>
    </submittedName>
</protein>